<proteinExistence type="predicted"/>
<dbReference type="AlphaFoldDB" id="A0A1F6GYM4"/>
<reference evidence="1 2" key="1">
    <citation type="journal article" date="2016" name="Nat. Commun.">
        <title>Thousands of microbial genomes shed light on interconnected biogeochemical processes in an aquifer system.</title>
        <authorList>
            <person name="Anantharaman K."/>
            <person name="Brown C.T."/>
            <person name="Hug L.A."/>
            <person name="Sharon I."/>
            <person name="Castelle C.J."/>
            <person name="Probst A.J."/>
            <person name="Thomas B.C."/>
            <person name="Singh A."/>
            <person name="Wilkins M.J."/>
            <person name="Karaoz U."/>
            <person name="Brodie E.L."/>
            <person name="Williams K.H."/>
            <person name="Hubbard S.S."/>
            <person name="Banfield J.F."/>
        </authorList>
    </citation>
    <scope>NUCLEOTIDE SEQUENCE [LARGE SCALE GENOMIC DNA]</scope>
</reference>
<name>A0A1F6GYM4_9PROT</name>
<sequence>MRFYKIKSQSSTLLEQGLFKHSLVCEEDPGIFLFLWLDEEDQLTHLQLLFDEQVLEWRRGQGYELYQTNRRSEGAHGLGYQKGSRNLVAFHNPKAKAQGLALLGESQFPQPFGALVQGTLET</sequence>
<evidence type="ECO:0000313" key="1">
    <source>
        <dbReference type="EMBL" id="OGH03245.1"/>
    </source>
</evidence>
<dbReference type="EMBL" id="MFNF01000018">
    <property type="protein sequence ID" value="OGH03245.1"/>
    <property type="molecule type" value="Genomic_DNA"/>
</dbReference>
<organism evidence="1 2">
    <name type="scientific">Candidatus Lambdaproteobacteria bacterium RIFOXYD2_FULL_56_26</name>
    <dbReference type="NCBI Taxonomy" id="1817773"/>
    <lineage>
        <taxon>Bacteria</taxon>
        <taxon>Pseudomonadati</taxon>
        <taxon>Pseudomonadota</taxon>
        <taxon>Candidatus Lambdaproteobacteria</taxon>
    </lineage>
</organism>
<protein>
    <submittedName>
        <fullName evidence="1">Uncharacterized protein</fullName>
    </submittedName>
</protein>
<accession>A0A1F6GYM4</accession>
<gene>
    <name evidence="1" type="ORF">A2557_00790</name>
</gene>
<evidence type="ECO:0000313" key="2">
    <source>
        <dbReference type="Proteomes" id="UP000177583"/>
    </source>
</evidence>
<dbReference type="Proteomes" id="UP000177583">
    <property type="component" value="Unassembled WGS sequence"/>
</dbReference>
<comment type="caution">
    <text evidence="1">The sequence shown here is derived from an EMBL/GenBank/DDBJ whole genome shotgun (WGS) entry which is preliminary data.</text>
</comment>